<dbReference type="Proteomes" id="UP000179129">
    <property type="component" value="Unassembled WGS sequence"/>
</dbReference>
<dbReference type="EMBL" id="MFIX01000044">
    <property type="protein sequence ID" value="OGG05535.1"/>
    <property type="molecule type" value="Genomic_DNA"/>
</dbReference>
<reference evidence="1 2" key="1">
    <citation type="journal article" date="2016" name="Nat. Commun.">
        <title>Thousands of microbial genomes shed light on interconnected biogeochemical processes in an aquifer system.</title>
        <authorList>
            <person name="Anantharaman K."/>
            <person name="Brown C.T."/>
            <person name="Hug L.A."/>
            <person name="Sharon I."/>
            <person name="Castelle C.J."/>
            <person name="Probst A.J."/>
            <person name="Thomas B.C."/>
            <person name="Singh A."/>
            <person name="Wilkins M.J."/>
            <person name="Karaoz U."/>
            <person name="Brodie E.L."/>
            <person name="Williams K.H."/>
            <person name="Hubbard S.S."/>
            <person name="Banfield J.F."/>
        </authorList>
    </citation>
    <scope>NUCLEOTIDE SEQUENCE [LARGE SCALE GENOMIC DNA]</scope>
</reference>
<dbReference type="AlphaFoldDB" id="A0A1F5YZJ5"/>
<protein>
    <submittedName>
        <fullName evidence="1">Uncharacterized protein</fullName>
    </submittedName>
</protein>
<proteinExistence type="predicted"/>
<name>A0A1F5YZJ5_9BACT</name>
<organism evidence="1 2">
    <name type="scientific">Candidatus Glassbacteria bacterium RIFCSPLOWO2_12_FULL_58_11</name>
    <dbReference type="NCBI Taxonomy" id="1817867"/>
    <lineage>
        <taxon>Bacteria</taxon>
        <taxon>Candidatus Glassiibacteriota</taxon>
    </lineage>
</organism>
<comment type="caution">
    <text evidence="1">The sequence shown here is derived from an EMBL/GenBank/DDBJ whole genome shotgun (WGS) entry which is preliminary data.</text>
</comment>
<accession>A0A1F5YZJ5</accession>
<sequence>MMLRHNGSFPGNARKCIWTIIGLVLTLGVYAPRSLAAEKTFNFVVACHDTASFRIDAGLAARLKPYGRVQINVSTLPEKCWYTIPEGGSAWHEYAAYNPTFFKFYPHPKVAPFIPAELVAADRKLLLAKAAIVRELGLGASFWAYGVNFLPEAFFEKYPHLRGPRVDHPRRSRREEFSMCVDIEESREMYRWSVAELKKNVPGLEMILFKTNDAGGGLCWAAAQYSGPNGPSHCRGRNVGERLRDYCLALHQGAKDGGGDVRLRIADSNFWQNEEDVLFPCLPENTYYDGKDRGAISISWGGSYPIIGLVNPLDVIESMERFDSPATERVDLATRLAYDRGTEPPEVLSRVIGIMEDCIAEPAHGLSARLDKLRKLSGRWGGEANAEKVFESFYLLDQAFSLKSAVAPRYSVQYAGVSNRMIDRPLLIKPESLPPGEEAYFLPYVFNIHENEARVDYIDLSGGRMSGPESWSDGGLRRALSQAERAASMLESVQGAPEQDWLHGQATCIRLWVSIVRSIHNFYHGQLIRDKYKDILAGPKRIPAKVANWEGDPGNLEWTAIQRDEFDNTNELIALLDNGGLKYLNLAPDARHEDTFLLGPDLAASLRKKAKIMREHWLDVQDYLAPPHK</sequence>
<evidence type="ECO:0000313" key="1">
    <source>
        <dbReference type="EMBL" id="OGG05535.1"/>
    </source>
</evidence>
<gene>
    <name evidence="1" type="ORF">A3F83_11400</name>
</gene>
<evidence type="ECO:0000313" key="2">
    <source>
        <dbReference type="Proteomes" id="UP000179129"/>
    </source>
</evidence>